<dbReference type="InterPro" id="IPR022453">
    <property type="entry name" value="Znf_MqsA-type"/>
</dbReference>
<dbReference type="Proteomes" id="UP001321445">
    <property type="component" value="Chromosome"/>
</dbReference>
<evidence type="ECO:0000313" key="2">
    <source>
        <dbReference type="Proteomes" id="UP001321445"/>
    </source>
</evidence>
<evidence type="ECO:0008006" key="3">
    <source>
        <dbReference type="Google" id="ProtNLM"/>
    </source>
</evidence>
<name>A0ABM8FM53_9BACT</name>
<evidence type="ECO:0000313" key="1">
    <source>
        <dbReference type="EMBL" id="BDY13433.1"/>
    </source>
</evidence>
<sequence>MRKSRCALCGGEMKPGKTTFTVDLGFGVVVVRGVPAMVCEQCGEEWMKEETAETLERIVDEARGRHAMIEVAQYEDIKKAS</sequence>
<dbReference type="EMBL" id="AP027370">
    <property type="protein sequence ID" value="BDY13433.1"/>
    <property type="molecule type" value="Genomic_DNA"/>
</dbReference>
<proteinExistence type="predicted"/>
<reference evidence="1 2" key="1">
    <citation type="submission" date="2023-03" db="EMBL/GenBank/DDBJ databases">
        <title>Description of Hydrogenimonas sp. ISO32.</title>
        <authorList>
            <person name="Mino S."/>
            <person name="Fukazawa S."/>
            <person name="Sawabe T."/>
        </authorList>
    </citation>
    <scope>NUCLEOTIDE SEQUENCE [LARGE SCALE GENOMIC DNA]</scope>
    <source>
        <strain evidence="1 2">ISO32</strain>
    </source>
</reference>
<organism evidence="1 2">
    <name type="scientific">Hydrogenimonas cancrithermarum</name>
    <dbReference type="NCBI Taxonomy" id="2993563"/>
    <lineage>
        <taxon>Bacteria</taxon>
        <taxon>Pseudomonadati</taxon>
        <taxon>Campylobacterota</taxon>
        <taxon>Epsilonproteobacteria</taxon>
        <taxon>Campylobacterales</taxon>
        <taxon>Hydrogenimonadaceae</taxon>
        <taxon>Hydrogenimonas</taxon>
    </lineage>
</organism>
<dbReference type="NCBIfam" id="TIGR03831">
    <property type="entry name" value="YgiT_finger"/>
    <property type="match status" value="1"/>
</dbReference>
<protein>
    <recommendedName>
        <fullName evidence="3">YgiT-type zinc finger domain-containing protein</fullName>
    </recommendedName>
</protein>
<dbReference type="Gene3D" id="3.10.20.860">
    <property type="match status" value="1"/>
</dbReference>
<gene>
    <name evidence="1" type="ORF">HCR_17450</name>
</gene>
<dbReference type="CDD" id="cd12870">
    <property type="entry name" value="MqsA"/>
    <property type="match status" value="1"/>
</dbReference>
<keyword evidence="2" id="KW-1185">Reference proteome</keyword>
<accession>A0ABM8FM53</accession>